<reference evidence="3 4" key="1">
    <citation type="submission" date="2024-01" db="EMBL/GenBank/DDBJ databases">
        <authorList>
            <person name="Allen C."/>
            <person name="Tagirdzhanova G."/>
        </authorList>
    </citation>
    <scope>NUCLEOTIDE SEQUENCE [LARGE SCALE GENOMIC DNA]</scope>
</reference>
<comment type="caution">
    <text evidence="3">The sequence shown here is derived from an EMBL/GenBank/DDBJ whole genome shotgun (WGS) entry which is preliminary data.</text>
</comment>
<sequence length="134" mass="14914">MILAYRYIKKKRQEKRAQDEQAEARRQQSTATSGLAGDIDGVPVGRNGVVAGVPIREQAVEPLQADGTFGNTPAQETKEAKEAKPELTPEQKAERKRRYIYRCKIIFGLMMPFTLQGLDTTIVASALPYIATDF</sequence>
<keyword evidence="2" id="KW-0812">Transmembrane</keyword>
<dbReference type="EMBL" id="CAWUHB010000004">
    <property type="protein sequence ID" value="CAK7212027.1"/>
    <property type="molecule type" value="Genomic_DNA"/>
</dbReference>
<dbReference type="Proteomes" id="UP001642405">
    <property type="component" value="Unassembled WGS sequence"/>
</dbReference>
<keyword evidence="2" id="KW-1133">Transmembrane helix</keyword>
<feature type="transmembrane region" description="Helical" evidence="2">
    <location>
        <begin position="105"/>
        <end position="131"/>
    </location>
</feature>
<accession>A0ABP0AXU7</accession>
<evidence type="ECO:0000313" key="4">
    <source>
        <dbReference type="Proteomes" id="UP001642405"/>
    </source>
</evidence>
<feature type="compositionally biased region" description="Basic and acidic residues" evidence="1">
    <location>
        <begin position="76"/>
        <end position="92"/>
    </location>
</feature>
<protein>
    <submittedName>
        <fullName evidence="3">Uncharacterized protein</fullName>
    </submittedName>
</protein>
<keyword evidence="4" id="KW-1185">Reference proteome</keyword>
<feature type="region of interest" description="Disordered" evidence="1">
    <location>
        <begin position="11"/>
        <end position="41"/>
    </location>
</feature>
<name>A0ABP0AXU7_9PEZI</name>
<keyword evidence="2" id="KW-0472">Membrane</keyword>
<evidence type="ECO:0000313" key="3">
    <source>
        <dbReference type="EMBL" id="CAK7212027.1"/>
    </source>
</evidence>
<proteinExistence type="predicted"/>
<organism evidence="3 4">
    <name type="scientific">Sporothrix curviconia</name>
    <dbReference type="NCBI Taxonomy" id="1260050"/>
    <lineage>
        <taxon>Eukaryota</taxon>
        <taxon>Fungi</taxon>
        <taxon>Dikarya</taxon>
        <taxon>Ascomycota</taxon>
        <taxon>Pezizomycotina</taxon>
        <taxon>Sordariomycetes</taxon>
        <taxon>Sordariomycetidae</taxon>
        <taxon>Ophiostomatales</taxon>
        <taxon>Ophiostomataceae</taxon>
        <taxon>Sporothrix</taxon>
    </lineage>
</organism>
<evidence type="ECO:0000256" key="2">
    <source>
        <dbReference type="SAM" id="Phobius"/>
    </source>
</evidence>
<evidence type="ECO:0000256" key="1">
    <source>
        <dbReference type="SAM" id="MobiDB-lite"/>
    </source>
</evidence>
<feature type="non-terminal residue" evidence="3">
    <location>
        <position position="134"/>
    </location>
</feature>
<feature type="compositionally biased region" description="Basic and acidic residues" evidence="1">
    <location>
        <begin position="15"/>
        <end position="26"/>
    </location>
</feature>
<feature type="region of interest" description="Disordered" evidence="1">
    <location>
        <begin position="61"/>
        <end position="92"/>
    </location>
</feature>
<gene>
    <name evidence="3" type="ORF">SCUCBS95973_001323</name>
</gene>